<evidence type="ECO:0000313" key="3">
    <source>
        <dbReference type="Proteomes" id="UP000654345"/>
    </source>
</evidence>
<protein>
    <recommendedName>
        <fullName evidence="1">NadR/Ttd14 AAA domain-containing protein</fullName>
    </recommendedName>
</protein>
<dbReference type="InterPro" id="IPR027417">
    <property type="entry name" value="P-loop_NTPase"/>
</dbReference>
<evidence type="ECO:0000313" key="2">
    <source>
        <dbReference type="EMBL" id="GHO59826.1"/>
    </source>
</evidence>
<comment type="caution">
    <text evidence="2">The sequence shown here is derived from an EMBL/GenBank/DDBJ whole genome shotgun (WGS) entry which is preliminary data.</text>
</comment>
<dbReference type="SUPFAM" id="SSF52540">
    <property type="entry name" value="P-loop containing nucleoside triphosphate hydrolases"/>
    <property type="match status" value="1"/>
</dbReference>
<evidence type="ECO:0000259" key="1">
    <source>
        <dbReference type="Pfam" id="PF13521"/>
    </source>
</evidence>
<dbReference type="InterPro" id="IPR038727">
    <property type="entry name" value="NadR/Ttd14_AAA_dom"/>
</dbReference>
<dbReference type="RefSeq" id="WP_201375970.1">
    <property type="nucleotide sequence ID" value="NZ_BNJG01000003.1"/>
</dbReference>
<accession>A0ABQ3V3S9</accession>
<dbReference type="Proteomes" id="UP000654345">
    <property type="component" value="Unassembled WGS sequence"/>
</dbReference>
<dbReference type="Gene3D" id="3.40.50.300">
    <property type="entry name" value="P-loop containing nucleotide triphosphate hydrolases"/>
    <property type="match status" value="1"/>
</dbReference>
<reference evidence="2 3" key="1">
    <citation type="journal article" date="2021" name="Int. J. Syst. Evol. Microbiol.">
        <title>Reticulibacter mediterranei gen. nov., sp. nov., within the new family Reticulibacteraceae fam. nov., and Ktedonospora formicarum gen. nov., sp. nov., Ktedonobacter robiniae sp. nov., Dictyobacter formicarum sp. nov. and Dictyobacter arantiisoli sp. nov., belonging to the class Ktedonobacteria.</title>
        <authorList>
            <person name="Yabe S."/>
            <person name="Zheng Y."/>
            <person name="Wang C.M."/>
            <person name="Sakai Y."/>
            <person name="Abe K."/>
            <person name="Yokota A."/>
            <person name="Donadio S."/>
            <person name="Cavaletti L."/>
            <person name="Monciardini P."/>
        </authorList>
    </citation>
    <scope>NUCLEOTIDE SEQUENCE [LARGE SCALE GENOMIC DNA]</scope>
    <source>
        <strain evidence="2 3">SOSP1-30</strain>
    </source>
</reference>
<organism evidence="2 3">
    <name type="scientific">Ktedonobacter robiniae</name>
    <dbReference type="NCBI Taxonomy" id="2778365"/>
    <lineage>
        <taxon>Bacteria</taxon>
        <taxon>Bacillati</taxon>
        <taxon>Chloroflexota</taxon>
        <taxon>Ktedonobacteria</taxon>
        <taxon>Ktedonobacterales</taxon>
        <taxon>Ktedonobacteraceae</taxon>
        <taxon>Ktedonobacter</taxon>
    </lineage>
</organism>
<keyword evidence="3" id="KW-1185">Reference proteome</keyword>
<gene>
    <name evidence="2" type="ORF">KSB_83010</name>
</gene>
<name>A0ABQ3V3S9_9CHLR</name>
<dbReference type="EMBL" id="BNJG01000003">
    <property type="protein sequence ID" value="GHO59826.1"/>
    <property type="molecule type" value="Genomic_DNA"/>
</dbReference>
<sequence length="101" mass="11418">MKRYILTGTPGSGKTSILHALKSQGYSVVEEAATDVIALEHRRGNLEPWMQADFIDKIIQLQKQRQIETGMCPDELQVYDRSPICAFALSRYLGYPPLFVC</sequence>
<dbReference type="Pfam" id="PF13521">
    <property type="entry name" value="AAA_28"/>
    <property type="match status" value="1"/>
</dbReference>
<feature type="domain" description="NadR/Ttd14 AAA" evidence="1">
    <location>
        <begin position="3"/>
        <end position="94"/>
    </location>
</feature>
<proteinExistence type="predicted"/>